<evidence type="ECO:0000256" key="1">
    <source>
        <dbReference type="SAM" id="MobiDB-lite"/>
    </source>
</evidence>
<feature type="non-terminal residue" evidence="2">
    <location>
        <position position="94"/>
    </location>
</feature>
<evidence type="ECO:0000313" key="2">
    <source>
        <dbReference type="EMBL" id="MED6176251.1"/>
    </source>
</evidence>
<organism evidence="2 3">
    <name type="scientific">Stylosanthes scabra</name>
    <dbReference type="NCBI Taxonomy" id="79078"/>
    <lineage>
        <taxon>Eukaryota</taxon>
        <taxon>Viridiplantae</taxon>
        <taxon>Streptophyta</taxon>
        <taxon>Embryophyta</taxon>
        <taxon>Tracheophyta</taxon>
        <taxon>Spermatophyta</taxon>
        <taxon>Magnoliopsida</taxon>
        <taxon>eudicotyledons</taxon>
        <taxon>Gunneridae</taxon>
        <taxon>Pentapetalae</taxon>
        <taxon>rosids</taxon>
        <taxon>fabids</taxon>
        <taxon>Fabales</taxon>
        <taxon>Fabaceae</taxon>
        <taxon>Papilionoideae</taxon>
        <taxon>50 kb inversion clade</taxon>
        <taxon>dalbergioids sensu lato</taxon>
        <taxon>Dalbergieae</taxon>
        <taxon>Pterocarpus clade</taxon>
        <taxon>Stylosanthes</taxon>
    </lineage>
</organism>
<sequence>MTGAASPLKDHVRRTGQPRNAICPTPLLAQWQFLDRTTFATAAWHKGSIFRSRARGPGDSGIVPVTTGYSWEMGAESRTPSNTSSKCELNPELW</sequence>
<name>A0ABU6VRJ7_9FABA</name>
<evidence type="ECO:0000313" key="3">
    <source>
        <dbReference type="Proteomes" id="UP001341840"/>
    </source>
</evidence>
<gene>
    <name evidence="2" type="ORF">PIB30_086312</name>
</gene>
<dbReference type="Proteomes" id="UP001341840">
    <property type="component" value="Unassembled WGS sequence"/>
</dbReference>
<keyword evidence="3" id="KW-1185">Reference proteome</keyword>
<feature type="compositionally biased region" description="Polar residues" evidence="1">
    <location>
        <begin position="78"/>
        <end position="87"/>
    </location>
</feature>
<feature type="region of interest" description="Disordered" evidence="1">
    <location>
        <begin position="74"/>
        <end position="94"/>
    </location>
</feature>
<protein>
    <submittedName>
        <fullName evidence="2">Uncharacterized protein</fullName>
    </submittedName>
</protein>
<comment type="caution">
    <text evidence="2">The sequence shown here is derived from an EMBL/GenBank/DDBJ whole genome shotgun (WGS) entry which is preliminary data.</text>
</comment>
<dbReference type="EMBL" id="JASCZI010152509">
    <property type="protein sequence ID" value="MED6176251.1"/>
    <property type="molecule type" value="Genomic_DNA"/>
</dbReference>
<proteinExistence type="predicted"/>
<reference evidence="2 3" key="1">
    <citation type="journal article" date="2023" name="Plants (Basel)">
        <title>Bridging the Gap: Combining Genomics and Transcriptomics Approaches to Understand Stylosanthes scabra, an Orphan Legume from the Brazilian Caatinga.</title>
        <authorList>
            <person name="Ferreira-Neto J.R.C."/>
            <person name="da Silva M.D."/>
            <person name="Binneck E."/>
            <person name="de Melo N.F."/>
            <person name="da Silva R.H."/>
            <person name="de Melo A.L.T.M."/>
            <person name="Pandolfi V."/>
            <person name="Bustamante F.O."/>
            <person name="Brasileiro-Vidal A.C."/>
            <person name="Benko-Iseppon A.M."/>
        </authorList>
    </citation>
    <scope>NUCLEOTIDE SEQUENCE [LARGE SCALE GENOMIC DNA]</scope>
    <source>
        <tissue evidence="2">Leaves</tissue>
    </source>
</reference>
<feature type="region of interest" description="Disordered" evidence="1">
    <location>
        <begin position="1"/>
        <end position="21"/>
    </location>
</feature>
<accession>A0ABU6VRJ7</accession>